<evidence type="ECO:0000313" key="2">
    <source>
        <dbReference type="EMBL" id="RDW75375.1"/>
    </source>
</evidence>
<evidence type="ECO:0000313" key="3">
    <source>
        <dbReference type="Proteomes" id="UP000256645"/>
    </source>
</evidence>
<sequence length="161" mass="18983">MELKERTQDYFETRKLEDIFDTAVWIIIEDPELLDGASTSEAGLMFEEWLKKEKKIKSLEILGDIAAVCPRYEYFIHGNEASVESVVNDIIARKPEGYYFTLIHFSNIMENKDQHKEEDEEDNANLEMTKKDLFDDNQHIEKRFRADQYVGVYAELFDLDN</sequence>
<comment type="caution">
    <text evidence="2">The sequence shown here is derived from an EMBL/GenBank/DDBJ whole genome shotgun (WGS) entry which is preliminary data.</text>
</comment>
<proteinExistence type="predicted"/>
<name>A0A3D8RMU4_9HELO</name>
<dbReference type="Proteomes" id="UP000256645">
    <property type="component" value="Unassembled WGS sequence"/>
</dbReference>
<dbReference type="AlphaFoldDB" id="A0A3D8RMU4"/>
<organism evidence="2 3">
    <name type="scientific">Coleophoma cylindrospora</name>
    <dbReference type="NCBI Taxonomy" id="1849047"/>
    <lineage>
        <taxon>Eukaryota</taxon>
        <taxon>Fungi</taxon>
        <taxon>Dikarya</taxon>
        <taxon>Ascomycota</taxon>
        <taxon>Pezizomycotina</taxon>
        <taxon>Leotiomycetes</taxon>
        <taxon>Helotiales</taxon>
        <taxon>Dermateaceae</taxon>
        <taxon>Coleophoma</taxon>
    </lineage>
</organism>
<evidence type="ECO:0000256" key="1">
    <source>
        <dbReference type="SAM" id="Coils"/>
    </source>
</evidence>
<protein>
    <submittedName>
        <fullName evidence="2">Uncharacterized protein</fullName>
    </submittedName>
</protein>
<reference evidence="2 3" key="1">
    <citation type="journal article" date="2018" name="IMA Fungus">
        <title>IMA Genome-F 9: Draft genome sequence of Annulohypoxylon stygium, Aspergillus mulundensis, Berkeleyomyces basicola (syn. Thielaviopsis basicola), Ceratocystis smalleyi, two Cercospora beticola strains, Coleophoma cylindrospora, Fusarium fracticaudum, Phialophora cf. hyalina, and Morchella septimelata.</title>
        <authorList>
            <person name="Wingfield B.D."/>
            <person name="Bills G.F."/>
            <person name="Dong Y."/>
            <person name="Huang W."/>
            <person name="Nel W.J."/>
            <person name="Swalarsk-Parry B.S."/>
            <person name="Vaghefi N."/>
            <person name="Wilken P.M."/>
            <person name="An Z."/>
            <person name="de Beer Z.W."/>
            <person name="De Vos L."/>
            <person name="Chen L."/>
            <person name="Duong T.A."/>
            <person name="Gao Y."/>
            <person name="Hammerbacher A."/>
            <person name="Kikkert J.R."/>
            <person name="Li Y."/>
            <person name="Li H."/>
            <person name="Li K."/>
            <person name="Li Q."/>
            <person name="Liu X."/>
            <person name="Ma X."/>
            <person name="Naidoo K."/>
            <person name="Pethybridge S.J."/>
            <person name="Sun J."/>
            <person name="Steenkamp E.T."/>
            <person name="van der Nest M.A."/>
            <person name="van Wyk S."/>
            <person name="Wingfield M.J."/>
            <person name="Xiong C."/>
            <person name="Yue Q."/>
            <person name="Zhang X."/>
        </authorList>
    </citation>
    <scope>NUCLEOTIDE SEQUENCE [LARGE SCALE GENOMIC DNA]</scope>
    <source>
        <strain evidence="2 3">BP6252</strain>
    </source>
</reference>
<accession>A0A3D8RMU4</accession>
<keyword evidence="1" id="KW-0175">Coiled coil</keyword>
<feature type="coiled-coil region" evidence="1">
    <location>
        <begin position="109"/>
        <end position="143"/>
    </location>
</feature>
<gene>
    <name evidence="2" type="ORF">BP6252_06517</name>
</gene>
<keyword evidence="3" id="KW-1185">Reference proteome</keyword>
<dbReference type="EMBL" id="PDLM01000006">
    <property type="protein sequence ID" value="RDW75375.1"/>
    <property type="molecule type" value="Genomic_DNA"/>
</dbReference>